<dbReference type="HOGENOM" id="CLU_1564373_0_0_1"/>
<evidence type="ECO:0008006" key="4">
    <source>
        <dbReference type="Google" id="ProtNLM"/>
    </source>
</evidence>
<proteinExistence type="predicted"/>
<dbReference type="EMBL" id="KB304716">
    <property type="protein sequence ID" value="ELU01742.1"/>
    <property type="molecule type" value="Genomic_DNA"/>
</dbReference>
<name>R7UEN6_CAPTE</name>
<keyword evidence="3" id="KW-1185">Reference proteome</keyword>
<sequence length="171" mass="19597">MYFMKMSGTLNSMKRNDAQRQEAKVCCQDIKSDIFSKMKGKFYPTSYSLSLTKVRSELQCVSLCESQKCCLSVLTYPEDGRFLCRTLDTYILIDDLVDDAIGSYMYKTDPDALSNFLWSSIVKRHRLFQSNIFTKFKPNIGKCRELCAKTAFCMSIDYNAGLLLIKACLLL</sequence>
<dbReference type="EMBL" id="AMQN01025403">
    <property type="status" value="NOT_ANNOTATED_CDS"/>
    <property type="molecule type" value="Genomic_DNA"/>
</dbReference>
<evidence type="ECO:0000313" key="2">
    <source>
        <dbReference type="EnsemblMetazoa" id="CapteP207113"/>
    </source>
</evidence>
<reference evidence="2" key="3">
    <citation type="submission" date="2015-06" db="UniProtKB">
        <authorList>
            <consortium name="EnsemblMetazoa"/>
        </authorList>
    </citation>
    <scope>IDENTIFICATION</scope>
</reference>
<accession>R7UEN6</accession>
<gene>
    <name evidence="1" type="ORF">CAPTEDRAFT_207113</name>
</gene>
<dbReference type="AlphaFoldDB" id="R7UEN6"/>
<evidence type="ECO:0000313" key="3">
    <source>
        <dbReference type="Proteomes" id="UP000014760"/>
    </source>
</evidence>
<reference evidence="1 3" key="2">
    <citation type="journal article" date="2013" name="Nature">
        <title>Insights into bilaterian evolution from three spiralian genomes.</title>
        <authorList>
            <person name="Simakov O."/>
            <person name="Marletaz F."/>
            <person name="Cho S.J."/>
            <person name="Edsinger-Gonzales E."/>
            <person name="Havlak P."/>
            <person name="Hellsten U."/>
            <person name="Kuo D.H."/>
            <person name="Larsson T."/>
            <person name="Lv J."/>
            <person name="Arendt D."/>
            <person name="Savage R."/>
            <person name="Osoegawa K."/>
            <person name="de Jong P."/>
            <person name="Grimwood J."/>
            <person name="Chapman J.A."/>
            <person name="Shapiro H."/>
            <person name="Aerts A."/>
            <person name="Otillar R.P."/>
            <person name="Terry A.Y."/>
            <person name="Boore J.L."/>
            <person name="Grigoriev I.V."/>
            <person name="Lindberg D.R."/>
            <person name="Seaver E.C."/>
            <person name="Weisblat D.A."/>
            <person name="Putnam N.H."/>
            <person name="Rokhsar D.S."/>
        </authorList>
    </citation>
    <scope>NUCLEOTIDE SEQUENCE</scope>
    <source>
        <strain evidence="1 3">I ESC-2004</strain>
    </source>
</reference>
<organism evidence="1">
    <name type="scientific">Capitella teleta</name>
    <name type="common">Polychaete worm</name>
    <dbReference type="NCBI Taxonomy" id="283909"/>
    <lineage>
        <taxon>Eukaryota</taxon>
        <taxon>Metazoa</taxon>
        <taxon>Spiralia</taxon>
        <taxon>Lophotrochozoa</taxon>
        <taxon>Annelida</taxon>
        <taxon>Polychaeta</taxon>
        <taxon>Sedentaria</taxon>
        <taxon>Scolecida</taxon>
        <taxon>Capitellidae</taxon>
        <taxon>Capitella</taxon>
    </lineage>
</organism>
<dbReference type="EnsemblMetazoa" id="CapteT207113">
    <property type="protein sequence ID" value="CapteP207113"/>
    <property type="gene ID" value="CapteG207113"/>
</dbReference>
<dbReference type="Proteomes" id="UP000014760">
    <property type="component" value="Unassembled WGS sequence"/>
</dbReference>
<evidence type="ECO:0000313" key="1">
    <source>
        <dbReference type="EMBL" id="ELU01742.1"/>
    </source>
</evidence>
<reference evidence="3" key="1">
    <citation type="submission" date="2012-12" db="EMBL/GenBank/DDBJ databases">
        <authorList>
            <person name="Hellsten U."/>
            <person name="Grimwood J."/>
            <person name="Chapman J.A."/>
            <person name="Shapiro H."/>
            <person name="Aerts A."/>
            <person name="Otillar R.P."/>
            <person name="Terry A.Y."/>
            <person name="Boore J.L."/>
            <person name="Simakov O."/>
            <person name="Marletaz F."/>
            <person name="Cho S.-J."/>
            <person name="Edsinger-Gonzales E."/>
            <person name="Havlak P."/>
            <person name="Kuo D.-H."/>
            <person name="Larsson T."/>
            <person name="Lv J."/>
            <person name="Arendt D."/>
            <person name="Savage R."/>
            <person name="Osoegawa K."/>
            <person name="de Jong P."/>
            <person name="Lindberg D.R."/>
            <person name="Seaver E.C."/>
            <person name="Weisblat D.A."/>
            <person name="Putnam N.H."/>
            <person name="Grigoriev I.V."/>
            <person name="Rokhsar D.S."/>
        </authorList>
    </citation>
    <scope>NUCLEOTIDE SEQUENCE</scope>
    <source>
        <strain evidence="3">I ESC-2004</strain>
    </source>
</reference>
<protein>
    <recommendedName>
        <fullName evidence="4">Apple domain-containing protein</fullName>
    </recommendedName>
</protein>